<dbReference type="KEGG" id="hbl:XJ32_07300"/>
<evidence type="ECO:0000256" key="2">
    <source>
        <dbReference type="ARBA" id="ARBA00023186"/>
    </source>
</evidence>
<sequence>MDFLLLQINDSAFPIGSYTQSFGLETYVQKGLITNKDEAYNYLHTLLYTQMLYTDLLAIRLIYESKTLESILNIESLINASTPARETREGMQKIGLIFIKTLESMKLDLPPFFKEYIKDSIYPTHQSAYAVFCKAMAISCKKSIQHYTYAQISNTLTNCVKLIPLSQYDGQAILARLHTDFNTIYEKILELSEDEFCNAFVHNDMQGMLHESLHSRLYMS</sequence>
<dbReference type="InterPro" id="IPR002639">
    <property type="entry name" value="UreF"/>
</dbReference>
<dbReference type="Proteomes" id="UP000188298">
    <property type="component" value="Chromosome"/>
</dbReference>
<keyword evidence="1 3" id="KW-0996">Nickel insertion</keyword>
<dbReference type="Gene3D" id="1.10.4190.10">
    <property type="entry name" value="Urease accessory protein UreF"/>
    <property type="match status" value="1"/>
</dbReference>
<dbReference type="PANTHER" id="PTHR33620:SF1">
    <property type="entry name" value="UREASE ACCESSORY PROTEIN F"/>
    <property type="match status" value="1"/>
</dbReference>
<comment type="function">
    <text evidence="3">Required for maturation of urease via the functional incorporation of the urease nickel metallocenter.</text>
</comment>
<dbReference type="Pfam" id="PF01730">
    <property type="entry name" value="UreF"/>
    <property type="match status" value="1"/>
</dbReference>
<keyword evidence="3" id="KW-0963">Cytoplasm</keyword>
<organism evidence="4 5">
    <name type="scientific">Helicobacter bilis</name>
    <dbReference type="NCBI Taxonomy" id="37372"/>
    <lineage>
        <taxon>Bacteria</taxon>
        <taxon>Pseudomonadati</taxon>
        <taxon>Campylobacterota</taxon>
        <taxon>Epsilonproteobacteria</taxon>
        <taxon>Campylobacterales</taxon>
        <taxon>Helicobacteraceae</taxon>
        <taxon>Helicobacter</taxon>
    </lineage>
</organism>
<gene>
    <name evidence="3" type="primary">ureF</name>
    <name evidence="4" type="ORF">XJ32_07300</name>
</gene>
<dbReference type="AlphaFoldDB" id="A0A1Q2LHR2"/>
<dbReference type="PANTHER" id="PTHR33620">
    <property type="entry name" value="UREASE ACCESSORY PROTEIN F"/>
    <property type="match status" value="1"/>
</dbReference>
<evidence type="ECO:0000256" key="1">
    <source>
        <dbReference type="ARBA" id="ARBA00022988"/>
    </source>
</evidence>
<comment type="similarity">
    <text evidence="3">Belongs to the UreF family.</text>
</comment>
<evidence type="ECO:0000313" key="5">
    <source>
        <dbReference type="Proteomes" id="UP000188298"/>
    </source>
</evidence>
<proteinExistence type="inferred from homology"/>
<comment type="subunit">
    <text evidence="3">UreH, UreF and UreG form a complex that acts as a GTP-hydrolysis-dependent molecular chaperone, activating the urease apoprotein by helping to assemble the nickel containing metallocenter of UreC. The UreE protein probably delivers the nickel.</text>
</comment>
<evidence type="ECO:0000256" key="3">
    <source>
        <dbReference type="HAMAP-Rule" id="MF_01385"/>
    </source>
</evidence>
<evidence type="ECO:0000313" key="4">
    <source>
        <dbReference type="EMBL" id="AQQ59923.1"/>
    </source>
</evidence>
<dbReference type="RefSeq" id="WP_077388857.1">
    <property type="nucleotide sequence ID" value="NZ_CP019645.1"/>
</dbReference>
<dbReference type="GO" id="GO:0016151">
    <property type="term" value="F:nickel cation binding"/>
    <property type="evidence" value="ECO:0007669"/>
    <property type="project" value="UniProtKB-UniRule"/>
</dbReference>
<dbReference type="PIRSF" id="PIRSF009467">
    <property type="entry name" value="Ureas_acces_UreF"/>
    <property type="match status" value="1"/>
</dbReference>
<reference evidence="4 5" key="1">
    <citation type="submission" date="2017-02" db="EMBL/GenBank/DDBJ databases">
        <title>Whole genome sequencing of Helicobacter bilis strain AAQJH.</title>
        <authorList>
            <person name="Conlan S."/>
            <person name="Thomas P.J."/>
            <person name="Mullikin J."/>
            <person name="Palmore T.N."/>
            <person name="Frank K.M."/>
            <person name="Segre J.A."/>
        </authorList>
    </citation>
    <scope>NUCLEOTIDE SEQUENCE [LARGE SCALE GENOMIC DNA]</scope>
    <source>
        <strain evidence="4 5">AAQJH</strain>
    </source>
</reference>
<protein>
    <recommendedName>
        <fullName evidence="3">Urease accessory protein UreF</fullName>
    </recommendedName>
</protein>
<keyword evidence="2 3" id="KW-0143">Chaperone</keyword>
<dbReference type="GO" id="GO:0005737">
    <property type="term" value="C:cytoplasm"/>
    <property type="evidence" value="ECO:0007669"/>
    <property type="project" value="UniProtKB-SubCell"/>
</dbReference>
<dbReference type="InterPro" id="IPR038277">
    <property type="entry name" value="UreF_sf"/>
</dbReference>
<dbReference type="EMBL" id="CP019645">
    <property type="protein sequence ID" value="AQQ59923.1"/>
    <property type="molecule type" value="Genomic_DNA"/>
</dbReference>
<dbReference type="HAMAP" id="MF_01385">
    <property type="entry name" value="UreF"/>
    <property type="match status" value="1"/>
</dbReference>
<name>A0A1Q2LHR2_9HELI</name>
<comment type="subcellular location">
    <subcellularLocation>
        <location evidence="3">Cytoplasm</location>
    </subcellularLocation>
</comment>
<accession>A0A1Q2LHR2</accession>